<dbReference type="PANTHER" id="PTHR47623">
    <property type="entry name" value="OS09G0287300 PROTEIN"/>
    <property type="match status" value="1"/>
</dbReference>
<accession>A0A178YR89</accession>
<dbReference type="Pfam" id="PF00300">
    <property type="entry name" value="His_Phos_1"/>
    <property type="match status" value="1"/>
</dbReference>
<protein>
    <submittedName>
        <fullName evidence="1">Phosphoglycerate mutase</fullName>
    </submittedName>
</protein>
<evidence type="ECO:0000313" key="1">
    <source>
        <dbReference type="EMBL" id="OAP50039.1"/>
    </source>
</evidence>
<dbReference type="SUPFAM" id="SSF53254">
    <property type="entry name" value="Phosphoglycerate mutase-like"/>
    <property type="match status" value="1"/>
</dbReference>
<reference evidence="1 2" key="1">
    <citation type="submission" date="2015-11" db="EMBL/GenBank/DDBJ databases">
        <title>Ensifer anhuiense sp. nov., an effective nitrogen fixation bacterium with Glycine soja.</title>
        <authorList>
            <person name="Yan H."/>
            <person name="Chen W."/>
        </authorList>
    </citation>
    <scope>NUCLEOTIDE SEQUENCE [LARGE SCALE GENOMIC DNA]</scope>
    <source>
        <strain evidence="1 2">LMG 7837</strain>
    </source>
</reference>
<sequence length="183" mass="19548">MPDDASPATRRLMLLRHAKSAWPEGVADHRRPLADRGRKAAPATGAFMARQGLIPDLALVSTARRAQETWALVAEALPQAVAARDAVGIYEVSASAMMDVVRRVEPTVETLLLVGHNPGLAELALLLAGGGDEEGLARIEEKFPTAALAVIDLAIEQWPEIAPGTGRLVTFVTPRTFDQKETG</sequence>
<gene>
    <name evidence="1" type="ORF">ATB98_09645</name>
</gene>
<dbReference type="STRING" id="36856.ATB98_09645"/>
<dbReference type="EMBL" id="LNQB01000047">
    <property type="protein sequence ID" value="OAP50039.1"/>
    <property type="molecule type" value="Genomic_DNA"/>
</dbReference>
<name>A0A178YR89_SINSA</name>
<dbReference type="CDD" id="cd07067">
    <property type="entry name" value="HP_PGM_like"/>
    <property type="match status" value="1"/>
</dbReference>
<dbReference type="InterPro" id="IPR013078">
    <property type="entry name" value="His_Pase_superF_clade-1"/>
</dbReference>
<organism evidence="1 2">
    <name type="scientific">Sinorhizobium saheli</name>
    <dbReference type="NCBI Taxonomy" id="36856"/>
    <lineage>
        <taxon>Bacteria</taxon>
        <taxon>Pseudomonadati</taxon>
        <taxon>Pseudomonadota</taxon>
        <taxon>Alphaproteobacteria</taxon>
        <taxon>Hyphomicrobiales</taxon>
        <taxon>Rhizobiaceae</taxon>
        <taxon>Sinorhizobium/Ensifer group</taxon>
        <taxon>Sinorhizobium</taxon>
    </lineage>
</organism>
<comment type="caution">
    <text evidence="1">The sequence shown here is derived from an EMBL/GenBank/DDBJ whole genome shotgun (WGS) entry which is preliminary data.</text>
</comment>
<dbReference type="Proteomes" id="UP000078507">
    <property type="component" value="Unassembled WGS sequence"/>
</dbReference>
<proteinExistence type="predicted"/>
<dbReference type="OrthoDB" id="9810154at2"/>
<evidence type="ECO:0000313" key="2">
    <source>
        <dbReference type="Proteomes" id="UP000078507"/>
    </source>
</evidence>
<dbReference type="Gene3D" id="3.40.50.1240">
    <property type="entry name" value="Phosphoglycerate mutase-like"/>
    <property type="match status" value="1"/>
</dbReference>
<dbReference type="PANTHER" id="PTHR47623:SF1">
    <property type="entry name" value="OS09G0287300 PROTEIN"/>
    <property type="match status" value="1"/>
</dbReference>
<dbReference type="SMART" id="SM00855">
    <property type="entry name" value="PGAM"/>
    <property type="match status" value="1"/>
</dbReference>
<dbReference type="InterPro" id="IPR029033">
    <property type="entry name" value="His_PPase_superfam"/>
</dbReference>
<dbReference type="AlphaFoldDB" id="A0A178YR89"/>
<keyword evidence="2" id="KW-1185">Reference proteome</keyword>
<dbReference type="RefSeq" id="WP_066868574.1">
    <property type="nucleotide sequence ID" value="NZ_LNQB01000047.1"/>
</dbReference>